<dbReference type="EMBL" id="LCQD01000003">
    <property type="protein sequence ID" value="KKW13268.1"/>
    <property type="molecule type" value="Genomic_DNA"/>
</dbReference>
<feature type="compositionally biased region" description="Low complexity" evidence="1">
    <location>
        <begin position="205"/>
        <end position="214"/>
    </location>
</feature>
<dbReference type="Proteomes" id="UP000034588">
    <property type="component" value="Unassembled WGS sequence"/>
</dbReference>
<dbReference type="SUPFAM" id="SSF53448">
    <property type="entry name" value="Nucleotide-diphospho-sugar transferases"/>
    <property type="match status" value="1"/>
</dbReference>
<evidence type="ECO:0000256" key="1">
    <source>
        <dbReference type="SAM" id="MobiDB-lite"/>
    </source>
</evidence>
<comment type="caution">
    <text evidence="2">The sequence shown here is derived from an EMBL/GenBank/DDBJ whole genome shotgun (WGS) entry which is preliminary data.</text>
</comment>
<accession>A0A0G1W3J0</accession>
<protein>
    <submittedName>
        <fullName evidence="2">Uncharacterized protein</fullName>
    </submittedName>
</protein>
<sequence>MNIRCTMIGYMTKDIQAKTFPLLQEWTSAPCDLIDNTEDDIPLTSLWNDILHKSDADLHFLINADVWVTPRWLDRIREHLPSAFSAVSPASNFGVNHVDPGTNVTCPPSMAELMIVGAQVSERYNHMAALQKRISGFCFGVSKSTWQELHGFDEALPFYGNEDDFIVRAEKIGRYSYKIHSSYVWHWGNRSVLAKQEAQKRLPASSSSSSSSSSLAPPQNLLHL</sequence>
<evidence type="ECO:0000313" key="3">
    <source>
        <dbReference type="Proteomes" id="UP000034588"/>
    </source>
</evidence>
<dbReference type="InterPro" id="IPR029044">
    <property type="entry name" value="Nucleotide-diphossugar_trans"/>
</dbReference>
<dbReference type="Gene3D" id="3.90.550.10">
    <property type="entry name" value="Spore Coat Polysaccharide Biosynthesis Protein SpsA, Chain A"/>
    <property type="match status" value="1"/>
</dbReference>
<name>A0A0G1W3J0_9BACT</name>
<proteinExistence type="predicted"/>
<organism evidence="2 3">
    <name type="scientific">Candidatus Gottesmanbacteria bacterium GW2011_GWB1_49_7</name>
    <dbReference type="NCBI Taxonomy" id="1618448"/>
    <lineage>
        <taxon>Bacteria</taxon>
        <taxon>Candidatus Gottesmaniibacteriota</taxon>
    </lineage>
</organism>
<dbReference type="AlphaFoldDB" id="A0A0G1W3J0"/>
<reference evidence="2 3" key="1">
    <citation type="journal article" date="2015" name="Nature">
        <title>rRNA introns, odd ribosomes, and small enigmatic genomes across a large radiation of phyla.</title>
        <authorList>
            <person name="Brown C.T."/>
            <person name="Hug L.A."/>
            <person name="Thomas B.C."/>
            <person name="Sharon I."/>
            <person name="Castelle C.J."/>
            <person name="Singh A."/>
            <person name="Wilkins M.J."/>
            <person name="Williams K.H."/>
            <person name="Banfield J.F."/>
        </authorList>
    </citation>
    <scope>NUCLEOTIDE SEQUENCE [LARGE SCALE GENOMIC DNA]</scope>
</reference>
<evidence type="ECO:0000313" key="2">
    <source>
        <dbReference type="EMBL" id="KKW13268.1"/>
    </source>
</evidence>
<feature type="region of interest" description="Disordered" evidence="1">
    <location>
        <begin position="198"/>
        <end position="224"/>
    </location>
</feature>
<gene>
    <name evidence="2" type="ORF">UY48_C0003G0090</name>
</gene>